<keyword evidence="4" id="KW-1185">Reference proteome</keyword>
<accession>A0A1E5VY24</accession>
<name>A0A1E5VY24_9POAL</name>
<gene>
    <name evidence="3" type="ORF">BAE44_0008963</name>
</gene>
<dbReference type="Pfam" id="PF25268">
    <property type="entry name" value="DUF7866"/>
    <property type="match status" value="1"/>
</dbReference>
<organism evidence="3 4">
    <name type="scientific">Dichanthelium oligosanthes</name>
    <dbReference type="NCBI Taxonomy" id="888268"/>
    <lineage>
        <taxon>Eukaryota</taxon>
        <taxon>Viridiplantae</taxon>
        <taxon>Streptophyta</taxon>
        <taxon>Embryophyta</taxon>
        <taxon>Tracheophyta</taxon>
        <taxon>Spermatophyta</taxon>
        <taxon>Magnoliopsida</taxon>
        <taxon>Liliopsida</taxon>
        <taxon>Poales</taxon>
        <taxon>Poaceae</taxon>
        <taxon>PACMAD clade</taxon>
        <taxon>Panicoideae</taxon>
        <taxon>Panicodae</taxon>
        <taxon>Paniceae</taxon>
        <taxon>Dichantheliinae</taxon>
        <taxon>Dichanthelium</taxon>
    </lineage>
</organism>
<evidence type="ECO:0000256" key="1">
    <source>
        <dbReference type="SAM" id="SignalP"/>
    </source>
</evidence>
<dbReference type="Proteomes" id="UP000095767">
    <property type="component" value="Unassembled WGS sequence"/>
</dbReference>
<feature type="domain" description="DUF7866" evidence="2">
    <location>
        <begin position="59"/>
        <end position="108"/>
    </location>
</feature>
<dbReference type="EMBL" id="LWDX02026440">
    <property type="protein sequence ID" value="OEL30017.1"/>
    <property type="molecule type" value="Genomic_DNA"/>
</dbReference>
<proteinExistence type="predicted"/>
<dbReference type="InterPro" id="IPR057188">
    <property type="entry name" value="DUF7866"/>
</dbReference>
<keyword evidence="1" id="KW-0732">Signal</keyword>
<comment type="caution">
    <text evidence="3">The sequence shown here is derived from an EMBL/GenBank/DDBJ whole genome shotgun (WGS) entry which is preliminary data.</text>
</comment>
<dbReference type="AlphaFoldDB" id="A0A1E5VY24"/>
<evidence type="ECO:0000313" key="4">
    <source>
        <dbReference type="Proteomes" id="UP000095767"/>
    </source>
</evidence>
<feature type="signal peptide" evidence="1">
    <location>
        <begin position="1"/>
        <end position="27"/>
    </location>
</feature>
<feature type="chain" id="PRO_5009188605" description="DUF7866 domain-containing protein" evidence="1">
    <location>
        <begin position="28"/>
        <end position="109"/>
    </location>
</feature>
<evidence type="ECO:0000259" key="2">
    <source>
        <dbReference type="Pfam" id="PF25268"/>
    </source>
</evidence>
<reference evidence="3 4" key="1">
    <citation type="submission" date="2016-09" db="EMBL/GenBank/DDBJ databases">
        <title>The draft genome of Dichanthelium oligosanthes: A C3 panicoid grass species.</title>
        <authorList>
            <person name="Studer A.J."/>
            <person name="Schnable J.C."/>
            <person name="Brutnell T.P."/>
        </authorList>
    </citation>
    <scope>NUCLEOTIDE SEQUENCE [LARGE SCALE GENOMIC DNA]</scope>
    <source>
        <strain evidence="4">cv. Kellogg 1175</strain>
        <tissue evidence="3">Leaf</tissue>
    </source>
</reference>
<protein>
    <recommendedName>
        <fullName evidence="2">DUF7866 domain-containing protein</fullName>
    </recommendedName>
</protein>
<sequence length="109" mass="11750">MTKAIMLFLSSMILLLYSSLCIQGLGATEYGDVVEHTPVGQFMKTLVPLVQHGPPQERKLCGPCYCCPGNGAKSCYRTNCCIVLKCNGPQLPIGTCQQTTLACDCNNCV</sequence>
<evidence type="ECO:0000313" key="3">
    <source>
        <dbReference type="EMBL" id="OEL30017.1"/>
    </source>
</evidence>
<dbReference type="OrthoDB" id="10425460at2759"/>